<dbReference type="EMBL" id="JAFKGL010000019">
    <property type="protein sequence ID" value="MBN9413234.1"/>
    <property type="molecule type" value="Genomic_DNA"/>
</dbReference>
<organism evidence="1 2">
    <name type="scientific">Candidatus Paracaedimonas acanthamoebae</name>
    <dbReference type="NCBI Taxonomy" id="244581"/>
    <lineage>
        <taxon>Bacteria</taxon>
        <taxon>Pseudomonadati</taxon>
        <taxon>Pseudomonadota</taxon>
        <taxon>Alphaproteobacteria</taxon>
        <taxon>Holosporales</taxon>
        <taxon>Caedimonadaceae</taxon>
        <taxon>Candidatus Paracaedimonas</taxon>
    </lineage>
</organism>
<dbReference type="Proteomes" id="UP000664414">
    <property type="component" value="Unassembled WGS sequence"/>
</dbReference>
<dbReference type="AlphaFoldDB" id="A0A8J7TVP9"/>
<protein>
    <submittedName>
        <fullName evidence="1">Uncharacterized protein</fullName>
    </submittedName>
</protein>
<name>A0A8J7TVP9_9PROT</name>
<evidence type="ECO:0000313" key="2">
    <source>
        <dbReference type="Proteomes" id="UP000664414"/>
    </source>
</evidence>
<proteinExistence type="predicted"/>
<evidence type="ECO:0000313" key="1">
    <source>
        <dbReference type="EMBL" id="MBN9413234.1"/>
    </source>
</evidence>
<sequence>MKKHNRKSFKYSVYGILTACTVIFGLPYESRASWILEESSKFIEQKIVRTASNTIEDAETFLTRSIRPKSDDLLENAVQDMEDRLEDTWKVIKRKIIEPGKDFLKDWKFLK</sequence>
<reference evidence="1" key="1">
    <citation type="submission" date="2021-02" db="EMBL/GenBank/DDBJ databases">
        <title>Thiocyanate and organic carbon inputs drive convergent selection for specific autotrophic Afipia and Thiobacillus strains within complex microbiomes.</title>
        <authorList>
            <person name="Huddy R.J."/>
            <person name="Sachdeva R."/>
            <person name="Kadzinga F."/>
            <person name="Kantor R.S."/>
            <person name="Harrison S.T.L."/>
            <person name="Banfield J.F."/>
        </authorList>
    </citation>
    <scope>NUCLEOTIDE SEQUENCE</scope>
    <source>
        <strain evidence="1">SCN18_10_11_15_R4_P_38_20</strain>
    </source>
</reference>
<gene>
    <name evidence="1" type="ORF">J0H12_04850</name>
</gene>
<comment type="caution">
    <text evidence="1">The sequence shown here is derived from an EMBL/GenBank/DDBJ whole genome shotgun (WGS) entry which is preliminary data.</text>
</comment>
<accession>A0A8J7TVP9</accession>